<dbReference type="Pfam" id="PF07690">
    <property type="entry name" value="MFS_1"/>
    <property type="match status" value="1"/>
</dbReference>
<dbReference type="OrthoDB" id="9794076at2"/>
<dbReference type="PROSITE" id="PS50850">
    <property type="entry name" value="MFS"/>
    <property type="match status" value="1"/>
</dbReference>
<feature type="transmembrane region" description="Helical" evidence="5">
    <location>
        <begin position="333"/>
        <end position="352"/>
    </location>
</feature>
<keyword evidence="3 5" id="KW-1133">Transmembrane helix</keyword>
<dbReference type="RefSeq" id="WP_140846831.1">
    <property type="nucleotide sequence ID" value="NZ_RCZC01000001.1"/>
</dbReference>
<keyword evidence="2 5" id="KW-0812">Transmembrane</keyword>
<feature type="transmembrane region" description="Helical" evidence="5">
    <location>
        <begin position="61"/>
        <end position="80"/>
    </location>
</feature>
<dbReference type="EMBL" id="RCZC01000001">
    <property type="protein sequence ID" value="TPG56173.1"/>
    <property type="molecule type" value="Genomic_DNA"/>
</dbReference>
<evidence type="ECO:0000256" key="1">
    <source>
        <dbReference type="ARBA" id="ARBA00004141"/>
    </source>
</evidence>
<reference evidence="7 8" key="1">
    <citation type="journal article" date="2019" name="Environ. Microbiol.">
        <title>Species interactions and distinct microbial communities in high Arctic permafrost affected cryosols are associated with the CH4 and CO2 gas fluxes.</title>
        <authorList>
            <person name="Altshuler I."/>
            <person name="Hamel J."/>
            <person name="Turney S."/>
            <person name="Magnuson E."/>
            <person name="Levesque R."/>
            <person name="Greer C."/>
            <person name="Whyte L.G."/>
        </authorList>
    </citation>
    <scope>NUCLEOTIDE SEQUENCE [LARGE SCALE GENOMIC DNA]</scope>
    <source>
        <strain evidence="7 8">E6.1</strain>
    </source>
</reference>
<feature type="transmembrane region" description="Helical" evidence="5">
    <location>
        <begin position="276"/>
        <end position="297"/>
    </location>
</feature>
<name>A0A502G5H9_9SPHN</name>
<accession>A0A502G5H9</accession>
<dbReference type="CDD" id="cd17319">
    <property type="entry name" value="MFS_ExuT_GudP_like"/>
    <property type="match status" value="1"/>
</dbReference>
<feature type="transmembrane region" description="Helical" evidence="5">
    <location>
        <begin position="86"/>
        <end position="106"/>
    </location>
</feature>
<dbReference type="GO" id="GO:0015134">
    <property type="term" value="F:hexuronate transmembrane transporter activity"/>
    <property type="evidence" value="ECO:0007669"/>
    <property type="project" value="TreeGrafter"/>
</dbReference>
<keyword evidence="8" id="KW-1185">Reference proteome</keyword>
<dbReference type="Proteomes" id="UP000319931">
    <property type="component" value="Unassembled WGS sequence"/>
</dbReference>
<gene>
    <name evidence="7" type="ORF">EAH76_00935</name>
</gene>
<feature type="domain" description="Major facilitator superfamily (MFS) profile" evidence="6">
    <location>
        <begin position="22"/>
        <end position="422"/>
    </location>
</feature>
<feature type="transmembrane region" description="Helical" evidence="5">
    <location>
        <begin position="145"/>
        <end position="170"/>
    </location>
</feature>
<feature type="transmembrane region" description="Helical" evidence="5">
    <location>
        <begin position="364"/>
        <end position="390"/>
    </location>
</feature>
<dbReference type="PANTHER" id="PTHR11662:SF285">
    <property type="entry name" value="HEXURONATE TRANSPORTER"/>
    <property type="match status" value="1"/>
</dbReference>
<evidence type="ECO:0000313" key="8">
    <source>
        <dbReference type="Proteomes" id="UP000319931"/>
    </source>
</evidence>
<feature type="transmembrane region" description="Helical" evidence="5">
    <location>
        <begin position="176"/>
        <end position="196"/>
    </location>
</feature>
<feature type="transmembrane region" description="Helical" evidence="5">
    <location>
        <begin position="236"/>
        <end position="256"/>
    </location>
</feature>
<feature type="transmembrane region" description="Helical" evidence="5">
    <location>
        <begin position="309"/>
        <end position="327"/>
    </location>
</feature>
<evidence type="ECO:0000313" key="7">
    <source>
        <dbReference type="EMBL" id="TPG56173.1"/>
    </source>
</evidence>
<protein>
    <submittedName>
        <fullName evidence="7">MFS transporter</fullName>
    </submittedName>
</protein>
<evidence type="ECO:0000256" key="3">
    <source>
        <dbReference type="ARBA" id="ARBA00022989"/>
    </source>
</evidence>
<dbReference type="InterPro" id="IPR011701">
    <property type="entry name" value="MFS"/>
</dbReference>
<dbReference type="SUPFAM" id="SSF103473">
    <property type="entry name" value="MFS general substrate transporter"/>
    <property type="match status" value="1"/>
</dbReference>
<feature type="transmembrane region" description="Helical" evidence="5">
    <location>
        <begin position="396"/>
        <end position="417"/>
    </location>
</feature>
<comment type="caution">
    <text evidence="7">The sequence shown here is derived from an EMBL/GenBank/DDBJ whole genome shotgun (WGS) entry which is preliminary data.</text>
</comment>
<organism evidence="7 8">
    <name type="scientific">Sphingomonas glacialis</name>
    <dbReference type="NCBI Taxonomy" id="658225"/>
    <lineage>
        <taxon>Bacteria</taxon>
        <taxon>Pseudomonadati</taxon>
        <taxon>Pseudomonadota</taxon>
        <taxon>Alphaproteobacteria</taxon>
        <taxon>Sphingomonadales</taxon>
        <taxon>Sphingomonadaceae</taxon>
        <taxon>Sphingomonas</taxon>
    </lineage>
</organism>
<evidence type="ECO:0000256" key="4">
    <source>
        <dbReference type="ARBA" id="ARBA00023136"/>
    </source>
</evidence>
<evidence type="ECO:0000256" key="5">
    <source>
        <dbReference type="SAM" id="Phobius"/>
    </source>
</evidence>
<evidence type="ECO:0000259" key="6">
    <source>
        <dbReference type="PROSITE" id="PS50850"/>
    </source>
</evidence>
<dbReference type="InterPro" id="IPR036259">
    <property type="entry name" value="MFS_trans_sf"/>
</dbReference>
<dbReference type="GO" id="GO:0016020">
    <property type="term" value="C:membrane"/>
    <property type="evidence" value="ECO:0007669"/>
    <property type="project" value="UniProtKB-SubCell"/>
</dbReference>
<feature type="transmembrane region" description="Helical" evidence="5">
    <location>
        <begin position="17"/>
        <end position="35"/>
    </location>
</feature>
<sequence>MTAADATITDAARRAGSYRWVICGLLFAATAINYVDRQMIGVLKPLLQADLGWRESQYADIVFWFQAAYAIGFLAVGRMIDVAGARVGYAIAFTFWTLAHVAHGFVGGVTQFAIARFALGLGESGNFPAGLKTVAEWFPQRERAFAVGIFNAGANVGAIVTPLLVPAIALAYGWRAAFIATGAFSVIWLVAWLAIYRRPTEHPRVSAAELALIQSDPVQPSAPLPWRRLFGIRATWAYAVPKFLTDPIWWMFLFWLPDFLGKRYGLDLKSFGPPLIVIYVMSDLGSIAGGWASSRMIRAGVSVNAARKLTMLVCAFAVLPIVSVQYIDSLWTAVLLIGLATAGHQAFSANLLTLPSDLFPRTAVGSVVGIGGTAGAIGGMLIAKFVGYVLDLSGSYAPIFAVAGGAYFIALIALHLLSPRLARVAVDPAGTPLPEGSS</sequence>
<dbReference type="InterPro" id="IPR050382">
    <property type="entry name" value="MFS_Na/Anion_cotransporter"/>
</dbReference>
<dbReference type="AlphaFoldDB" id="A0A502G5H9"/>
<comment type="subcellular location">
    <subcellularLocation>
        <location evidence="1">Membrane</location>
        <topology evidence="1">Multi-pass membrane protein</topology>
    </subcellularLocation>
</comment>
<dbReference type="Gene3D" id="1.20.1250.20">
    <property type="entry name" value="MFS general substrate transporter like domains"/>
    <property type="match status" value="2"/>
</dbReference>
<dbReference type="PANTHER" id="PTHR11662">
    <property type="entry name" value="SOLUTE CARRIER FAMILY 17"/>
    <property type="match status" value="1"/>
</dbReference>
<evidence type="ECO:0000256" key="2">
    <source>
        <dbReference type="ARBA" id="ARBA00022692"/>
    </source>
</evidence>
<keyword evidence="4 5" id="KW-0472">Membrane</keyword>
<dbReference type="InterPro" id="IPR020846">
    <property type="entry name" value="MFS_dom"/>
</dbReference>
<proteinExistence type="predicted"/>